<dbReference type="Gene3D" id="3.30.700.10">
    <property type="entry name" value="Glycoprotein, Type 4 Pilin"/>
    <property type="match status" value="1"/>
</dbReference>
<organism evidence="12 13">
    <name type="scientific">Methylobacterium nodulans (strain LMG 21967 / CNCM I-2342 / ORS 2060)</name>
    <dbReference type="NCBI Taxonomy" id="460265"/>
    <lineage>
        <taxon>Bacteria</taxon>
        <taxon>Pseudomonadati</taxon>
        <taxon>Pseudomonadota</taxon>
        <taxon>Alphaproteobacteria</taxon>
        <taxon>Hyphomicrobiales</taxon>
        <taxon>Methylobacteriaceae</taxon>
        <taxon>Methylobacterium</taxon>
    </lineage>
</organism>
<evidence type="ECO:0000256" key="1">
    <source>
        <dbReference type="ARBA" id="ARBA00004377"/>
    </source>
</evidence>
<dbReference type="Pfam" id="PF07963">
    <property type="entry name" value="N_methyl"/>
    <property type="match status" value="1"/>
</dbReference>
<feature type="domain" description="Type II secretion system protein GspG C-terminal" evidence="11">
    <location>
        <begin position="50"/>
        <end position="149"/>
    </location>
</feature>
<keyword evidence="4" id="KW-1003">Cell membrane</keyword>
<keyword evidence="13" id="KW-1185">Reference proteome</keyword>
<comment type="subcellular location">
    <subcellularLocation>
        <location evidence="1">Cell inner membrane</location>
        <topology evidence="1">Single-pass membrane protein</topology>
    </subcellularLocation>
</comment>
<evidence type="ECO:0000256" key="4">
    <source>
        <dbReference type="ARBA" id="ARBA00022475"/>
    </source>
</evidence>
<evidence type="ECO:0000256" key="6">
    <source>
        <dbReference type="ARBA" id="ARBA00022519"/>
    </source>
</evidence>
<dbReference type="NCBIfam" id="TIGR01710">
    <property type="entry name" value="typeII_sec_gspG"/>
    <property type="match status" value="1"/>
</dbReference>
<name>B8IR82_METNO</name>
<keyword evidence="5" id="KW-0488">Methylation</keyword>
<dbReference type="GO" id="GO:0015628">
    <property type="term" value="P:protein secretion by the type II secretion system"/>
    <property type="evidence" value="ECO:0007669"/>
    <property type="project" value="InterPro"/>
</dbReference>
<dbReference type="PANTHER" id="PTHR30093:SF45">
    <property type="entry name" value="TYPE II SECRETION SYSTEM CORE PROTEIN G"/>
    <property type="match status" value="1"/>
</dbReference>
<dbReference type="PROSITE" id="PS00409">
    <property type="entry name" value="PROKAR_NTER_METHYL"/>
    <property type="match status" value="1"/>
</dbReference>
<dbReference type="GO" id="GO:0015627">
    <property type="term" value="C:type II protein secretion system complex"/>
    <property type="evidence" value="ECO:0007669"/>
    <property type="project" value="InterPro"/>
</dbReference>
<keyword evidence="7 10" id="KW-0812">Transmembrane</keyword>
<dbReference type="eggNOG" id="COG2165">
    <property type="taxonomic scope" value="Bacteria"/>
</dbReference>
<dbReference type="STRING" id="460265.Mnod_1794"/>
<evidence type="ECO:0000259" key="11">
    <source>
        <dbReference type="Pfam" id="PF08334"/>
    </source>
</evidence>
<dbReference type="PRINTS" id="PR00813">
    <property type="entry name" value="BCTERIALGSPG"/>
</dbReference>
<feature type="transmembrane region" description="Helical" evidence="10">
    <location>
        <begin position="33"/>
        <end position="55"/>
    </location>
</feature>
<dbReference type="Proteomes" id="UP000008207">
    <property type="component" value="Chromosome"/>
</dbReference>
<accession>B8IR82</accession>
<proteinExistence type="inferred from homology"/>
<dbReference type="InterPro" id="IPR000983">
    <property type="entry name" value="Bac_GSPG_pilin"/>
</dbReference>
<dbReference type="PANTHER" id="PTHR30093">
    <property type="entry name" value="GENERAL SECRETION PATHWAY PROTEIN G"/>
    <property type="match status" value="1"/>
</dbReference>
<evidence type="ECO:0000256" key="9">
    <source>
        <dbReference type="ARBA" id="ARBA00023136"/>
    </source>
</evidence>
<evidence type="ECO:0000313" key="13">
    <source>
        <dbReference type="Proteomes" id="UP000008207"/>
    </source>
</evidence>
<dbReference type="HOGENOM" id="CLU_091705_2_0_5"/>
<dbReference type="Pfam" id="PF08334">
    <property type="entry name" value="T2SSG"/>
    <property type="match status" value="1"/>
</dbReference>
<dbReference type="NCBIfam" id="TIGR02532">
    <property type="entry name" value="IV_pilin_GFxxxE"/>
    <property type="match status" value="1"/>
</dbReference>
<dbReference type="InterPro" id="IPR010054">
    <property type="entry name" value="Type2_sec_GspG"/>
</dbReference>
<evidence type="ECO:0000256" key="3">
    <source>
        <dbReference type="ARBA" id="ARBA00020042"/>
    </source>
</evidence>
<protein>
    <recommendedName>
        <fullName evidence="3">Type II secretion system core protein G</fullName>
    </recommendedName>
</protein>
<keyword evidence="9 10" id="KW-0472">Membrane</keyword>
<keyword evidence="8 10" id="KW-1133">Transmembrane helix</keyword>
<dbReference type="InterPro" id="IPR045584">
    <property type="entry name" value="Pilin-like"/>
</dbReference>
<evidence type="ECO:0000256" key="8">
    <source>
        <dbReference type="ARBA" id="ARBA00022989"/>
    </source>
</evidence>
<reference evidence="12 13" key="1">
    <citation type="submission" date="2009-01" db="EMBL/GenBank/DDBJ databases">
        <title>Complete sequence of chromosome of Methylobacterium nodulans ORS 2060.</title>
        <authorList>
            <consortium name="US DOE Joint Genome Institute"/>
            <person name="Lucas S."/>
            <person name="Copeland A."/>
            <person name="Lapidus A."/>
            <person name="Glavina del Rio T."/>
            <person name="Dalin E."/>
            <person name="Tice H."/>
            <person name="Bruce D."/>
            <person name="Goodwin L."/>
            <person name="Pitluck S."/>
            <person name="Sims D."/>
            <person name="Brettin T."/>
            <person name="Detter J.C."/>
            <person name="Han C."/>
            <person name="Larimer F."/>
            <person name="Land M."/>
            <person name="Hauser L."/>
            <person name="Kyrpides N."/>
            <person name="Ivanova N."/>
            <person name="Marx C.J."/>
            <person name="Richardson P."/>
        </authorList>
    </citation>
    <scope>NUCLEOTIDE SEQUENCE [LARGE SCALE GENOMIC DNA]</scope>
    <source>
        <strain evidence="13">LMG 21967 / CNCM I-2342 / ORS 2060</strain>
    </source>
</reference>
<comment type="similarity">
    <text evidence="2">Belongs to the GSP G family.</text>
</comment>
<evidence type="ECO:0000256" key="2">
    <source>
        <dbReference type="ARBA" id="ARBA00009984"/>
    </source>
</evidence>
<dbReference type="AlphaFoldDB" id="B8IR82"/>
<dbReference type="EMBL" id="CP001349">
    <property type="protein sequence ID" value="ACL56784.1"/>
    <property type="molecule type" value="Genomic_DNA"/>
</dbReference>
<evidence type="ECO:0000313" key="12">
    <source>
        <dbReference type="EMBL" id="ACL56784.1"/>
    </source>
</evidence>
<evidence type="ECO:0000256" key="7">
    <source>
        <dbReference type="ARBA" id="ARBA00022692"/>
    </source>
</evidence>
<dbReference type="SUPFAM" id="SSF54523">
    <property type="entry name" value="Pili subunits"/>
    <property type="match status" value="1"/>
</dbReference>
<evidence type="ECO:0000256" key="10">
    <source>
        <dbReference type="SAM" id="Phobius"/>
    </source>
</evidence>
<dbReference type="KEGG" id="mno:Mnod_1794"/>
<evidence type="ECO:0000256" key="5">
    <source>
        <dbReference type="ARBA" id="ARBA00022481"/>
    </source>
</evidence>
<dbReference type="InterPro" id="IPR012902">
    <property type="entry name" value="N_methyl_site"/>
</dbReference>
<dbReference type="InterPro" id="IPR013545">
    <property type="entry name" value="T2SS_protein-GspG_C"/>
</dbReference>
<dbReference type="GO" id="GO:0005886">
    <property type="term" value="C:plasma membrane"/>
    <property type="evidence" value="ECO:0007669"/>
    <property type="project" value="UniProtKB-SubCell"/>
</dbReference>
<sequence length="154" mass="16432">MMILGFRRMIVDRSRSAPAPARDARGGFTLVELLVVLVILGLVMGLAGPRVLGYLSSSRERTAKLQIESFASALDLFFLDNGRYPSTSEGLQALVQRPAAADSWGGPYLKQGTVPADPWGHPYEYRAPGKSGPYAIISLGPDGQRGSGGAIGRE</sequence>
<keyword evidence="6" id="KW-0997">Cell inner membrane</keyword>
<gene>
    <name evidence="12" type="ordered locus">Mnod_1794</name>
</gene>